<organism evidence="1 2">
    <name type="scientific">Trichonephila clavipes</name>
    <name type="common">Golden silk orbweaver</name>
    <name type="synonym">Nephila clavipes</name>
    <dbReference type="NCBI Taxonomy" id="2585209"/>
    <lineage>
        <taxon>Eukaryota</taxon>
        <taxon>Metazoa</taxon>
        <taxon>Ecdysozoa</taxon>
        <taxon>Arthropoda</taxon>
        <taxon>Chelicerata</taxon>
        <taxon>Arachnida</taxon>
        <taxon>Araneae</taxon>
        <taxon>Araneomorphae</taxon>
        <taxon>Entelegynae</taxon>
        <taxon>Araneoidea</taxon>
        <taxon>Nephilidae</taxon>
        <taxon>Trichonephila</taxon>
    </lineage>
</organism>
<protein>
    <submittedName>
        <fullName evidence="1">Uncharacterized protein</fullName>
    </submittedName>
</protein>
<keyword evidence="2" id="KW-1185">Reference proteome</keyword>
<proteinExistence type="predicted"/>
<dbReference type="Proteomes" id="UP000887159">
    <property type="component" value="Unassembled WGS sequence"/>
</dbReference>
<evidence type="ECO:0000313" key="1">
    <source>
        <dbReference type="EMBL" id="GFX90030.1"/>
    </source>
</evidence>
<accession>A0A8X6RGI9</accession>
<dbReference type="EMBL" id="BMAU01021087">
    <property type="protein sequence ID" value="GFX90030.1"/>
    <property type="molecule type" value="Genomic_DNA"/>
</dbReference>
<dbReference type="AlphaFoldDB" id="A0A8X6RGI9"/>
<sequence>MTGTLPPLLDSVVDGGTPGRSFLRVFMDPMLLCPGKGLVLPKTHIDETATHVRFLLLSLPNNAMSQKSPFAIQKALIAIGGKPKSVKRLRSGDLLIETISALHTKSFLLAKTFLDSPVSVSPHKSLNTCHGVLSEPDLLTIPHVEILYGFSGQAVIQARRITKKDSTVIPTKHLILTFNTPNLPTTIKAGYLNSRKLIAPPISQSYAQATKSSKVSATTQTDENITKIKCPPLKLLQQPSSFLKPDIYPSIPSTSSSSTQADLLTSTSPIADISESEPVNPIPNNVSSTSNISAFPSNFDV</sequence>
<comment type="caution">
    <text evidence="1">The sequence shown here is derived from an EMBL/GenBank/DDBJ whole genome shotgun (WGS) entry which is preliminary data.</text>
</comment>
<name>A0A8X6RGI9_TRICX</name>
<reference evidence="1" key="1">
    <citation type="submission" date="2020-08" db="EMBL/GenBank/DDBJ databases">
        <title>Multicomponent nature underlies the extraordinary mechanical properties of spider dragline silk.</title>
        <authorList>
            <person name="Kono N."/>
            <person name="Nakamura H."/>
            <person name="Mori M."/>
            <person name="Yoshida Y."/>
            <person name="Ohtoshi R."/>
            <person name="Malay A.D."/>
            <person name="Moran D.A.P."/>
            <person name="Tomita M."/>
            <person name="Numata K."/>
            <person name="Arakawa K."/>
        </authorList>
    </citation>
    <scope>NUCLEOTIDE SEQUENCE</scope>
</reference>
<gene>
    <name evidence="1" type="primary">AVEN_24090_1</name>
    <name evidence="1" type="ORF">TNCV_887281</name>
</gene>
<evidence type="ECO:0000313" key="2">
    <source>
        <dbReference type="Proteomes" id="UP000887159"/>
    </source>
</evidence>